<accession>A0A948RXC9</accession>
<dbReference type="InterPro" id="IPR001736">
    <property type="entry name" value="PLipase_D/transphosphatidylase"/>
</dbReference>
<dbReference type="SUPFAM" id="SSF56024">
    <property type="entry name" value="Phospholipase D/nuclease"/>
    <property type="match status" value="2"/>
</dbReference>
<dbReference type="EMBL" id="JAHJDP010000100">
    <property type="protein sequence ID" value="MBU2692780.1"/>
    <property type="molecule type" value="Genomic_DNA"/>
</dbReference>
<organism evidence="2 3">
    <name type="scientific">Eiseniibacteriota bacterium</name>
    <dbReference type="NCBI Taxonomy" id="2212470"/>
    <lineage>
        <taxon>Bacteria</taxon>
        <taxon>Candidatus Eiseniibacteriota</taxon>
    </lineage>
</organism>
<dbReference type="PANTHER" id="PTHR10185">
    <property type="entry name" value="PHOSPHOLIPASE D - RELATED"/>
    <property type="match status" value="1"/>
</dbReference>
<dbReference type="SMART" id="SM00155">
    <property type="entry name" value="PLDc"/>
    <property type="match status" value="2"/>
</dbReference>
<dbReference type="PANTHER" id="PTHR10185:SF17">
    <property type="entry name" value="GM01519P-RELATED"/>
    <property type="match status" value="1"/>
</dbReference>
<feature type="domain" description="PLD phosphodiesterase" evidence="1">
    <location>
        <begin position="341"/>
        <end position="368"/>
    </location>
</feature>
<reference evidence="2" key="1">
    <citation type="submission" date="2021-05" db="EMBL/GenBank/DDBJ databases">
        <title>Energy efficiency and biological interactions define the core microbiome of deep oligotrophic groundwater.</title>
        <authorList>
            <person name="Mehrshad M."/>
            <person name="Lopez-Fernandez M."/>
            <person name="Bell E."/>
            <person name="Bernier-Latmani R."/>
            <person name="Bertilsson S."/>
            <person name="Dopson M."/>
        </authorList>
    </citation>
    <scope>NUCLEOTIDE SEQUENCE</scope>
    <source>
        <strain evidence="2">Modern_marine.mb.64</strain>
    </source>
</reference>
<proteinExistence type="predicted"/>
<evidence type="ECO:0000313" key="3">
    <source>
        <dbReference type="Proteomes" id="UP000777784"/>
    </source>
</evidence>
<gene>
    <name evidence="2" type="ORF">KJ970_17825</name>
</gene>
<dbReference type="Gene3D" id="3.30.870.10">
    <property type="entry name" value="Endonuclease Chain A"/>
    <property type="match status" value="2"/>
</dbReference>
<sequence length="421" mass="46700">MLRSLMLLLSLWGALIIPSWARTEPTLELVESFPIETNLDHPAIPDAGDVWLEMIQGAERSLAFAEFYASDSPGSRLEDVIGAIEAAADRGVDVRFLAEKNFYKTYPEILDRFAGRTGIEVRILDTAATMGGVLHAKYFIVDGETAFLGSQNFDWRALTHIQELGVRFHNAELVNGLASVFNLDWRIAGGITDPPDSVSQPPAAYDRAELVRPRHPGSIPVSIVQEGDSLEVSLVASPKGWLPRGVSWDLPLILNLIDNAQSTVRVQLLTYGTVGRDRTYFGELESALRRAAARGVAVQLILSHWSRRKGTIDGLQSLQALPHITVKLMTIPEWSGGFIPFARVVHAKYLVVDGRAVWVGTGNWEKDYFYRSRNVGLIIEGESIGRRLDQIFMDNWNGDYVQEVDPCAVYEAPKISGEEGR</sequence>
<protein>
    <recommendedName>
        <fullName evidence="1">PLD phosphodiesterase domain-containing protein</fullName>
    </recommendedName>
</protein>
<dbReference type="InterPro" id="IPR025202">
    <property type="entry name" value="PLD-like_dom"/>
</dbReference>
<dbReference type="CDD" id="cd09107">
    <property type="entry name" value="PLDc_vPLD3_4_5_like_2"/>
    <property type="match status" value="1"/>
</dbReference>
<dbReference type="Pfam" id="PF13091">
    <property type="entry name" value="PLDc_2"/>
    <property type="match status" value="2"/>
</dbReference>
<dbReference type="PROSITE" id="PS50035">
    <property type="entry name" value="PLD"/>
    <property type="match status" value="2"/>
</dbReference>
<evidence type="ECO:0000313" key="2">
    <source>
        <dbReference type="EMBL" id="MBU2692780.1"/>
    </source>
</evidence>
<dbReference type="Proteomes" id="UP000777784">
    <property type="component" value="Unassembled WGS sequence"/>
</dbReference>
<evidence type="ECO:0000259" key="1">
    <source>
        <dbReference type="PROSITE" id="PS50035"/>
    </source>
</evidence>
<name>A0A948RXC9_UNCEI</name>
<dbReference type="GO" id="GO:0003824">
    <property type="term" value="F:catalytic activity"/>
    <property type="evidence" value="ECO:0007669"/>
    <property type="project" value="InterPro"/>
</dbReference>
<dbReference type="GO" id="GO:0006793">
    <property type="term" value="P:phosphorus metabolic process"/>
    <property type="evidence" value="ECO:0007669"/>
    <property type="project" value="UniProtKB-ARBA"/>
</dbReference>
<feature type="domain" description="PLD phosphodiesterase" evidence="1">
    <location>
        <begin position="130"/>
        <end position="157"/>
    </location>
</feature>
<comment type="caution">
    <text evidence="2">The sequence shown here is derived from an EMBL/GenBank/DDBJ whole genome shotgun (WGS) entry which is preliminary data.</text>
</comment>
<dbReference type="AlphaFoldDB" id="A0A948RXC9"/>
<dbReference type="InterPro" id="IPR050874">
    <property type="entry name" value="Diverse_PLD-related"/>
</dbReference>